<proteinExistence type="predicted"/>
<keyword evidence="2" id="KW-1185">Reference proteome</keyword>
<dbReference type="AlphaFoldDB" id="F0SJ29"/>
<dbReference type="EMBL" id="CP002546">
    <property type="protein sequence ID" value="ADY58571.1"/>
    <property type="molecule type" value="Genomic_DNA"/>
</dbReference>
<reference evidence="2" key="1">
    <citation type="submission" date="2011-02" db="EMBL/GenBank/DDBJ databases">
        <title>The complete genome of Planctomyces brasiliensis DSM 5305.</title>
        <authorList>
            <person name="Lucas S."/>
            <person name="Copeland A."/>
            <person name="Lapidus A."/>
            <person name="Bruce D."/>
            <person name="Goodwin L."/>
            <person name="Pitluck S."/>
            <person name="Kyrpides N."/>
            <person name="Mavromatis K."/>
            <person name="Pagani I."/>
            <person name="Ivanova N."/>
            <person name="Ovchinnikova G."/>
            <person name="Lu M."/>
            <person name="Detter J.C."/>
            <person name="Han C."/>
            <person name="Land M."/>
            <person name="Hauser L."/>
            <person name="Markowitz V."/>
            <person name="Cheng J.-F."/>
            <person name="Hugenholtz P."/>
            <person name="Woyke T."/>
            <person name="Wu D."/>
            <person name="Tindall B."/>
            <person name="Pomrenke H.G."/>
            <person name="Brambilla E."/>
            <person name="Klenk H.-P."/>
            <person name="Eisen J.A."/>
        </authorList>
    </citation>
    <scope>NUCLEOTIDE SEQUENCE [LARGE SCALE GENOMIC DNA]</scope>
    <source>
        <strain evidence="2">ATCC 49424 / DSM 5305 / JCM 21570 / NBRC 103401 / IFAM 1448</strain>
    </source>
</reference>
<evidence type="ECO:0000313" key="2">
    <source>
        <dbReference type="Proteomes" id="UP000006860"/>
    </source>
</evidence>
<dbReference type="STRING" id="756272.Plabr_0950"/>
<evidence type="ECO:0000313" key="1">
    <source>
        <dbReference type="EMBL" id="ADY58571.1"/>
    </source>
</evidence>
<dbReference type="OrthoDB" id="5522207at2"/>
<dbReference type="eggNOG" id="ENOG5032YPG">
    <property type="taxonomic scope" value="Bacteria"/>
</dbReference>
<dbReference type="RefSeq" id="WP_013627309.1">
    <property type="nucleotide sequence ID" value="NC_015174.1"/>
</dbReference>
<dbReference type="Proteomes" id="UP000006860">
    <property type="component" value="Chromosome"/>
</dbReference>
<dbReference type="HOGENOM" id="CLU_162353_1_0_0"/>
<name>F0SJ29_RUBBR</name>
<gene>
    <name evidence="1" type="ordered locus">Plabr_0950</name>
</gene>
<organism evidence="1 2">
    <name type="scientific">Rubinisphaera brasiliensis (strain ATCC 49424 / DSM 5305 / JCM 21570 / IAM 15109 / NBRC 103401 / IFAM 1448)</name>
    <name type="common">Planctomyces brasiliensis</name>
    <dbReference type="NCBI Taxonomy" id="756272"/>
    <lineage>
        <taxon>Bacteria</taxon>
        <taxon>Pseudomonadati</taxon>
        <taxon>Planctomycetota</taxon>
        <taxon>Planctomycetia</taxon>
        <taxon>Planctomycetales</taxon>
        <taxon>Planctomycetaceae</taxon>
        <taxon>Rubinisphaera</taxon>
    </lineage>
</organism>
<protein>
    <submittedName>
        <fullName evidence="1">Plasmid related protein</fullName>
    </submittedName>
</protein>
<sequence length="95" mass="10495">MVSKNKPRFPLGRFVATPGALEALEAAGQSPMEFIQRHVVLDPGELDEEDQQTNEEAVAEGGRVFSSFLLKDGTKIWVITEADRSSTCLLLPDEY</sequence>
<dbReference type="KEGG" id="pbs:Plabr_0950"/>
<accession>F0SJ29</accession>